<gene>
    <name evidence="2" type="ORF">NX794_05065</name>
</gene>
<comment type="caution">
    <text evidence="2">The sequence shown here is derived from an EMBL/GenBank/DDBJ whole genome shotgun (WGS) entry which is preliminary data.</text>
</comment>
<feature type="transmembrane region" description="Helical" evidence="1">
    <location>
        <begin position="117"/>
        <end position="139"/>
    </location>
</feature>
<keyword evidence="1" id="KW-1133">Transmembrane helix</keyword>
<organism evidence="2 3">
    <name type="scientific">Streptomyces pyxinicus</name>
    <dbReference type="NCBI Taxonomy" id="2970331"/>
    <lineage>
        <taxon>Bacteria</taxon>
        <taxon>Bacillati</taxon>
        <taxon>Actinomycetota</taxon>
        <taxon>Actinomycetes</taxon>
        <taxon>Kitasatosporales</taxon>
        <taxon>Streptomycetaceae</taxon>
        <taxon>Streptomyces</taxon>
    </lineage>
</organism>
<feature type="transmembrane region" description="Helical" evidence="1">
    <location>
        <begin position="166"/>
        <end position="184"/>
    </location>
</feature>
<dbReference type="EMBL" id="JANUGP010000002">
    <property type="protein sequence ID" value="MCS0600604.1"/>
    <property type="molecule type" value="Genomic_DNA"/>
</dbReference>
<evidence type="ECO:0000313" key="2">
    <source>
        <dbReference type="EMBL" id="MCS0600604.1"/>
    </source>
</evidence>
<reference evidence="2 3" key="1">
    <citation type="submission" date="2022-08" db="EMBL/GenBank/DDBJ databases">
        <authorList>
            <person name="Somphong A."/>
            <person name="Phongsopitanun W."/>
        </authorList>
    </citation>
    <scope>NUCLEOTIDE SEQUENCE [LARGE SCALE GENOMIC DNA]</scope>
    <source>
        <strain evidence="2 3">LP11</strain>
    </source>
</reference>
<feature type="transmembrane region" description="Helical" evidence="1">
    <location>
        <begin position="189"/>
        <end position="206"/>
    </location>
</feature>
<evidence type="ECO:0008006" key="4">
    <source>
        <dbReference type="Google" id="ProtNLM"/>
    </source>
</evidence>
<evidence type="ECO:0000256" key="1">
    <source>
        <dbReference type="SAM" id="Phobius"/>
    </source>
</evidence>
<sequence>MTTLAPVRRPAVRRTVLRLHRPALLVWSVSLLAALAELLCLQLSAVPRDRACRQAGHVCSYTLFDDPNLVMNVLGEVLTYAPCAVAAWAAGALIGHELESGTARLVWTQAATPARWLAAKLTLAALPLAVGGALLAWLYDRVWTGSRDVLVTNWIWDRVFVPRGPLLPALLLLGLAVGVLAGLALRRTLPALAASVGAMLLVRMNLRELWQPLRGTLSGFRHLHLTATGIVLALTALTVAAAFAVLRRATA</sequence>
<keyword evidence="3" id="KW-1185">Reference proteome</keyword>
<protein>
    <recommendedName>
        <fullName evidence="4">ABC transporter permease</fullName>
    </recommendedName>
</protein>
<dbReference type="Proteomes" id="UP001205612">
    <property type="component" value="Unassembled WGS sequence"/>
</dbReference>
<accession>A0ABT2AWI2</accession>
<feature type="transmembrane region" description="Helical" evidence="1">
    <location>
        <begin position="226"/>
        <end position="246"/>
    </location>
</feature>
<evidence type="ECO:0000313" key="3">
    <source>
        <dbReference type="Proteomes" id="UP001205612"/>
    </source>
</evidence>
<proteinExistence type="predicted"/>
<keyword evidence="1" id="KW-0472">Membrane</keyword>
<feature type="transmembrane region" description="Helical" evidence="1">
    <location>
        <begin position="77"/>
        <end position="96"/>
    </location>
</feature>
<keyword evidence="1" id="KW-0812">Transmembrane</keyword>
<name>A0ABT2AWI2_9ACTN</name>
<dbReference type="RefSeq" id="WP_258776934.1">
    <property type="nucleotide sequence ID" value="NZ_JANUGP010000002.1"/>
</dbReference>